<evidence type="ECO:0000256" key="2">
    <source>
        <dbReference type="ARBA" id="ARBA00022801"/>
    </source>
</evidence>
<dbReference type="GO" id="GO:0016787">
    <property type="term" value="F:hydrolase activity"/>
    <property type="evidence" value="ECO:0007669"/>
    <property type="project" value="UniProtKB-KW"/>
</dbReference>
<dbReference type="Pfam" id="PF00293">
    <property type="entry name" value="NUDIX"/>
    <property type="match status" value="1"/>
</dbReference>
<organism evidence="4">
    <name type="scientific">bioreactor metagenome</name>
    <dbReference type="NCBI Taxonomy" id="1076179"/>
    <lineage>
        <taxon>unclassified sequences</taxon>
        <taxon>metagenomes</taxon>
        <taxon>ecological metagenomes</taxon>
    </lineage>
</organism>
<comment type="cofactor">
    <cofactor evidence="1">
        <name>Mg(2+)</name>
        <dbReference type="ChEBI" id="CHEBI:18420"/>
    </cofactor>
</comment>
<dbReference type="PROSITE" id="PS00893">
    <property type="entry name" value="NUDIX_BOX"/>
    <property type="match status" value="1"/>
</dbReference>
<dbReference type="PROSITE" id="PS51462">
    <property type="entry name" value="NUDIX"/>
    <property type="match status" value="1"/>
</dbReference>
<evidence type="ECO:0000313" key="4">
    <source>
        <dbReference type="EMBL" id="MPM62154.1"/>
    </source>
</evidence>
<dbReference type="InterPro" id="IPR015797">
    <property type="entry name" value="NUDIX_hydrolase-like_dom_sf"/>
</dbReference>
<dbReference type="EMBL" id="VSSQ01018717">
    <property type="protein sequence ID" value="MPM62154.1"/>
    <property type="molecule type" value="Genomic_DNA"/>
</dbReference>
<dbReference type="PANTHER" id="PTHR43046:SF14">
    <property type="entry name" value="MUTT_NUDIX FAMILY PROTEIN"/>
    <property type="match status" value="1"/>
</dbReference>
<gene>
    <name evidence="4" type="ORF">SDC9_109020</name>
</gene>
<accession>A0A645BK50</accession>
<dbReference type="AlphaFoldDB" id="A0A645BK50"/>
<protein>
    <recommendedName>
        <fullName evidence="3">Nudix hydrolase domain-containing protein</fullName>
    </recommendedName>
</protein>
<dbReference type="SUPFAM" id="SSF55811">
    <property type="entry name" value="Nudix"/>
    <property type="match status" value="1"/>
</dbReference>
<comment type="caution">
    <text evidence="4">The sequence shown here is derived from an EMBL/GenBank/DDBJ whole genome shotgun (WGS) entry which is preliminary data.</text>
</comment>
<keyword evidence="2" id="KW-0378">Hydrolase</keyword>
<dbReference type="PANTHER" id="PTHR43046">
    <property type="entry name" value="GDP-MANNOSE MANNOSYL HYDROLASE"/>
    <property type="match status" value="1"/>
</dbReference>
<name>A0A645BK50_9ZZZZ</name>
<evidence type="ECO:0000259" key="3">
    <source>
        <dbReference type="PROSITE" id="PS51462"/>
    </source>
</evidence>
<sequence length="156" mass="18492">MINFKTEKGIFNFRTAGILIHDNKVLIHRRINDDFYALPGGRVEILEDTETTIIREMEEELGLQVEIERLLWVCQSFFGSDDSKYHEICFYYLINCEDNESITKEDVFLVSENDKTFEFKWVSIDEIEKEPFYPTFIKNRLGNLPTTIESIIDFEE</sequence>
<dbReference type="InterPro" id="IPR000086">
    <property type="entry name" value="NUDIX_hydrolase_dom"/>
</dbReference>
<feature type="domain" description="Nudix hydrolase" evidence="3">
    <location>
        <begin position="3"/>
        <end position="145"/>
    </location>
</feature>
<dbReference type="Gene3D" id="3.90.79.10">
    <property type="entry name" value="Nucleoside Triphosphate Pyrophosphohydrolase"/>
    <property type="match status" value="1"/>
</dbReference>
<dbReference type="CDD" id="cd04688">
    <property type="entry name" value="NUDIX_Hydrolase"/>
    <property type="match status" value="1"/>
</dbReference>
<reference evidence="4" key="1">
    <citation type="submission" date="2019-08" db="EMBL/GenBank/DDBJ databases">
        <authorList>
            <person name="Kucharzyk K."/>
            <person name="Murdoch R.W."/>
            <person name="Higgins S."/>
            <person name="Loffler F."/>
        </authorList>
    </citation>
    <scope>NUCLEOTIDE SEQUENCE</scope>
</reference>
<proteinExistence type="predicted"/>
<dbReference type="InterPro" id="IPR020084">
    <property type="entry name" value="NUDIX_hydrolase_CS"/>
</dbReference>
<evidence type="ECO:0000256" key="1">
    <source>
        <dbReference type="ARBA" id="ARBA00001946"/>
    </source>
</evidence>